<gene>
    <name evidence="3" type="ORF">NB640_07555</name>
</gene>
<dbReference type="Gene3D" id="3.30.428.10">
    <property type="entry name" value="HIT-like"/>
    <property type="match status" value="1"/>
</dbReference>
<reference evidence="3" key="1">
    <citation type="journal article" date="2022" name="Front. Microbiol.">
        <title>New perspectives on an old grouping: The genomic and phenotypic variability of Oxalobacter formigenes and the implications for calcium oxalate stone prevention.</title>
        <authorList>
            <person name="Chmiel J.A."/>
            <person name="Carr C."/>
            <person name="Stuivenberg G.A."/>
            <person name="Venema R."/>
            <person name="Chanyi R.M."/>
            <person name="Al K.F."/>
            <person name="Giguere D."/>
            <person name="Say H."/>
            <person name="Akouris P.P."/>
            <person name="Dominguez Romero S.A."/>
            <person name="Kwong A."/>
            <person name="Tai V."/>
            <person name="Koval S.F."/>
            <person name="Razvi H."/>
            <person name="Bjazevic J."/>
            <person name="Burton J.P."/>
        </authorList>
    </citation>
    <scope>NUCLEOTIDE SEQUENCE</scope>
    <source>
        <strain evidence="3">WoOx3</strain>
    </source>
</reference>
<protein>
    <submittedName>
        <fullName evidence="3">HIT family protein</fullName>
    </submittedName>
</protein>
<evidence type="ECO:0000313" key="4">
    <source>
        <dbReference type="Proteomes" id="UP001156215"/>
    </source>
</evidence>
<dbReference type="RefSeq" id="WP_269308132.1">
    <property type="nucleotide sequence ID" value="NZ_CP098242.1"/>
</dbReference>
<dbReference type="PANTHER" id="PTHR42997:SF1">
    <property type="entry name" value="AP-4-A PHOSPHORYLASE"/>
    <property type="match status" value="1"/>
</dbReference>
<dbReference type="Proteomes" id="UP001156215">
    <property type="component" value="Chromosome"/>
</dbReference>
<proteinExistence type="predicted"/>
<dbReference type="InterPro" id="IPR011146">
    <property type="entry name" value="HIT-like"/>
</dbReference>
<name>A0A9E9LXP6_9BURK</name>
<dbReference type="KEGG" id="ovb:NB640_07555"/>
<dbReference type="AlphaFoldDB" id="A0A9E9LXP6"/>
<dbReference type="PROSITE" id="PS51084">
    <property type="entry name" value="HIT_2"/>
    <property type="match status" value="1"/>
</dbReference>
<feature type="domain" description="HIT" evidence="2">
    <location>
        <begin position="34"/>
        <end position="105"/>
    </location>
</feature>
<dbReference type="Pfam" id="PF01230">
    <property type="entry name" value="HIT"/>
    <property type="match status" value="1"/>
</dbReference>
<dbReference type="SUPFAM" id="SSF54197">
    <property type="entry name" value="HIT-like"/>
    <property type="match status" value="1"/>
</dbReference>
<dbReference type="InterPro" id="IPR036265">
    <property type="entry name" value="HIT-like_sf"/>
</dbReference>
<sequence length="147" mass="16936">MKPDCVLCQSSPGEQIAAESKKWRIIHVDDFLYPGFFRVIWHSHVAEMTELSLPDRQELMTVVFAVERALRDVMHPDKVNLASLGNMVPHLHWHVIPRFRDDAHFPESVWGTKQREPAPIVLKKRRSQQPEVAEAISRILAQQAKAL</sequence>
<dbReference type="GO" id="GO:0003824">
    <property type="term" value="F:catalytic activity"/>
    <property type="evidence" value="ECO:0007669"/>
    <property type="project" value="InterPro"/>
</dbReference>
<feature type="short sequence motif" description="Histidine triad motif" evidence="1">
    <location>
        <begin position="90"/>
        <end position="94"/>
    </location>
</feature>
<keyword evidence="4" id="KW-1185">Reference proteome</keyword>
<organism evidence="3 4">
    <name type="scientific">Oxalobacter vibrioformis</name>
    <dbReference type="NCBI Taxonomy" id="933080"/>
    <lineage>
        <taxon>Bacteria</taxon>
        <taxon>Pseudomonadati</taxon>
        <taxon>Pseudomonadota</taxon>
        <taxon>Betaproteobacteria</taxon>
        <taxon>Burkholderiales</taxon>
        <taxon>Oxalobacteraceae</taxon>
        <taxon>Oxalobacter</taxon>
    </lineage>
</organism>
<dbReference type="PANTHER" id="PTHR42997">
    <property type="entry name" value="HIT FAMILY HYDROLASE"/>
    <property type="match status" value="1"/>
</dbReference>
<evidence type="ECO:0000313" key="3">
    <source>
        <dbReference type="EMBL" id="WAW09138.1"/>
    </source>
</evidence>
<dbReference type="EMBL" id="CP098242">
    <property type="protein sequence ID" value="WAW09138.1"/>
    <property type="molecule type" value="Genomic_DNA"/>
</dbReference>
<dbReference type="InterPro" id="IPR052908">
    <property type="entry name" value="AP-4-A_phosphorylase"/>
</dbReference>
<evidence type="ECO:0000259" key="2">
    <source>
        <dbReference type="PROSITE" id="PS51084"/>
    </source>
</evidence>
<evidence type="ECO:0000256" key="1">
    <source>
        <dbReference type="PROSITE-ProRule" id="PRU00464"/>
    </source>
</evidence>
<accession>A0A9E9LXP6</accession>